<gene>
    <name evidence="1" type="ORF">MBCUR_07920</name>
</gene>
<proteinExistence type="predicted"/>
<keyword evidence="2" id="KW-1185">Reference proteome</keyword>
<protein>
    <submittedName>
        <fullName evidence="1">Uncharacterized protein</fullName>
    </submittedName>
</protein>
<evidence type="ECO:0000313" key="2">
    <source>
        <dbReference type="Proteomes" id="UP000077245"/>
    </source>
</evidence>
<dbReference type="Proteomes" id="UP000077245">
    <property type="component" value="Unassembled WGS sequence"/>
</dbReference>
<comment type="caution">
    <text evidence="1">The sequence shown here is derived from an EMBL/GenBank/DDBJ whole genome shotgun (WGS) entry which is preliminary data.</text>
</comment>
<name>A0A166B799_9EURY</name>
<dbReference type="RefSeq" id="WP_067090498.1">
    <property type="nucleotide sequence ID" value="NZ_LWMV01000157.1"/>
</dbReference>
<dbReference type="AlphaFoldDB" id="A0A166B799"/>
<sequence>MNFNKAGKYLSLILLVLAIFSISIGISVAAGENSSSTQAVEFNNHISYSNSSYAVNIDYKSTPNLENDLTNSNFNISGIASGITSGVPSGISFNLNNRTDSSDEDSLYDVFTLSNENPVNTNVSHTLNCKLGSIQTNVSVSNVSVSQIFSEQLFNTSSFILTNNKLNFAEGNTNQLNKDLSKVLDDNYIIGLSNSNGLYKKNFIFNNVNFDSAFLNLLVNYNKITNTGSGSFAIKQKNNKRINELNAFSFDRDLGELIELEFGSHEVMASRLLLSNHLRVYIYIYMFE</sequence>
<dbReference type="PATRIC" id="fig|49547.3.peg.856"/>
<accession>A0A166B799</accession>
<organism evidence="1 2">
    <name type="scientific">Methanobrevibacter curvatus</name>
    <dbReference type="NCBI Taxonomy" id="49547"/>
    <lineage>
        <taxon>Archaea</taxon>
        <taxon>Methanobacteriati</taxon>
        <taxon>Methanobacteriota</taxon>
        <taxon>Methanomada group</taxon>
        <taxon>Methanobacteria</taxon>
        <taxon>Methanobacteriales</taxon>
        <taxon>Methanobacteriaceae</taxon>
        <taxon>Methanobrevibacter</taxon>
    </lineage>
</organism>
<evidence type="ECO:0000313" key="1">
    <source>
        <dbReference type="EMBL" id="KZX12966.1"/>
    </source>
</evidence>
<dbReference type="EMBL" id="LWMV01000157">
    <property type="protein sequence ID" value="KZX12966.1"/>
    <property type="molecule type" value="Genomic_DNA"/>
</dbReference>
<reference evidence="1 2" key="1">
    <citation type="submission" date="2016-04" db="EMBL/GenBank/DDBJ databases">
        <title>Genome sequence of Methanobrevibacter curvatus DSM 11111.</title>
        <authorList>
            <person name="Poehlein A."/>
            <person name="Seedorf H."/>
            <person name="Daniel R."/>
        </authorList>
    </citation>
    <scope>NUCLEOTIDE SEQUENCE [LARGE SCALE GENOMIC DNA]</scope>
    <source>
        <strain evidence="1 2">DSM 11111</strain>
    </source>
</reference>